<proteinExistence type="predicted"/>
<dbReference type="EMBL" id="CADEHS020000004">
    <property type="protein sequence ID" value="CAG9939670.1"/>
    <property type="molecule type" value="Genomic_DNA"/>
</dbReference>
<name>A0ACA9TFD6_BIOOC</name>
<gene>
    <name evidence="1" type="ORF">CRV2_00009995</name>
</gene>
<protein>
    <submittedName>
        <fullName evidence="1">Uncharacterized protein</fullName>
    </submittedName>
</protein>
<evidence type="ECO:0000313" key="1">
    <source>
        <dbReference type="EMBL" id="CAG9939670.1"/>
    </source>
</evidence>
<comment type="caution">
    <text evidence="1">The sequence shown here is derived from an EMBL/GenBank/DDBJ whole genome shotgun (WGS) entry which is preliminary data.</text>
</comment>
<sequence>MAALEFHDPGWHGVLKTPVVDGKYIDPKSGELRTITNDDTSPGYYSGPPAVDIVIQNVATDGIYRMAQPFPMEALLSVIMGVIKEKNLSLDSVMATSYTIRVILSHEMTKEQYREIARKMMHGIRDEKEQT</sequence>
<evidence type="ECO:0000313" key="2">
    <source>
        <dbReference type="Proteomes" id="UP000836387"/>
    </source>
</evidence>
<reference evidence="1" key="2">
    <citation type="submission" date="2021-10" db="EMBL/GenBank/DDBJ databases">
        <authorList>
            <person name="Piombo E."/>
        </authorList>
    </citation>
    <scope>NUCLEOTIDE SEQUENCE</scope>
</reference>
<organism evidence="1 2">
    <name type="scientific">Clonostachys rosea f. rosea IK726</name>
    <dbReference type="NCBI Taxonomy" id="1349383"/>
    <lineage>
        <taxon>Eukaryota</taxon>
        <taxon>Fungi</taxon>
        <taxon>Dikarya</taxon>
        <taxon>Ascomycota</taxon>
        <taxon>Pezizomycotina</taxon>
        <taxon>Sordariomycetes</taxon>
        <taxon>Hypocreomycetidae</taxon>
        <taxon>Hypocreales</taxon>
        <taxon>Bionectriaceae</taxon>
        <taxon>Clonostachys</taxon>
    </lineage>
</organism>
<dbReference type="Proteomes" id="UP000836387">
    <property type="component" value="Unassembled WGS sequence"/>
</dbReference>
<accession>A0ACA9TFD6</accession>
<reference evidence="1" key="1">
    <citation type="submission" date="2020-04" db="EMBL/GenBank/DDBJ databases">
        <authorList>
            <person name="Broberg M."/>
        </authorList>
    </citation>
    <scope>NUCLEOTIDE SEQUENCE</scope>
</reference>
<keyword evidence="2" id="KW-1185">Reference proteome</keyword>